<gene>
    <name evidence="2" type="ORF">PRUPE_5G141400</name>
</gene>
<evidence type="ECO:0000313" key="2">
    <source>
        <dbReference type="EMBL" id="ONI07814.1"/>
    </source>
</evidence>
<name>A0A251P897_PRUPE</name>
<evidence type="ECO:0000256" key="1">
    <source>
        <dbReference type="SAM" id="MobiDB-lite"/>
    </source>
</evidence>
<proteinExistence type="predicted"/>
<organism evidence="2 3">
    <name type="scientific">Prunus persica</name>
    <name type="common">Peach</name>
    <name type="synonym">Amygdalus persica</name>
    <dbReference type="NCBI Taxonomy" id="3760"/>
    <lineage>
        <taxon>Eukaryota</taxon>
        <taxon>Viridiplantae</taxon>
        <taxon>Streptophyta</taxon>
        <taxon>Embryophyta</taxon>
        <taxon>Tracheophyta</taxon>
        <taxon>Spermatophyta</taxon>
        <taxon>Magnoliopsida</taxon>
        <taxon>eudicotyledons</taxon>
        <taxon>Gunneridae</taxon>
        <taxon>Pentapetalae</taxon>
        <taxon>rosids</taxon>
        <taxon>fabids</taxon>
        <taxon>Rosales</taxon>
        <taxon>Rosaceae</taxon>
        <taxon>Amygdaloideae</taxon>
        <taxon>Amygdaleae</taxon>
        <taxon>Prunus</taxon>
    </lineage>
</organism>
<dbReference type="Proteomes" id="UP000006882">
    <property type="component" value="Chromosome G5"/>
</dbReference>
<dbReference type="EMBL" id="CM007655">
    <property type="protein sequence ID" value="ONI07814.1"/>
    <property type="molecule type" value="Genomic_DNA"/>
</dbReference>
<sequence>MSKNEPPSTIVVTQMKFHHIPSLVSPRIQRMKGAYQLKGFHPWSKIFLCHSFPPRGISSCSSIVSGIFEGRNQTSHRNHLCPASCHSSNGSPCDSTNNQTIHPITLSPISLKPTVSSSTDSSNKSILKATRASRPRLVYEPRGERNTNPKLHQTFRCGG</sequence>
<evidence type="ECO:0000313" key="3">
    <source>
        <dbReference type="Proteomes" id="UP000006882"/>
    </source>
</evidence>
<dbReference type="AlphaFoldDB" id="A0A251P897"/>
<dbReference type="Gramene" id="ONI07814">
    <property type="protein sequence ID" value="ONI07814"/>
    <property type="gene ID" value="PRUPE_5G141400"/>
</dbReference>
<keyword evidence="3" id="KW-1185">Reference proteome</keyword>
<protein>
    <submittedName>
        <fullName evidence="2">Uncharacterized protein</fullName>
    </submittedName>
</protein>
<feature type="region of interest" description="Disordered" evidence="1">
    <location>
        <begin position="112"/>
        <end position="159"/>
    </location>
</feature>
<feature type="compositionally biased region" description="Basic and acidic residues" evidence="1">
    <location>
        <begin position="137"/>
        <end position="147"/>
    </location>
</feature>
<feature type="compositionally biased region" description="Low complexity" evidence="1">
    <location>
        <begin position="112"/>
        <end position="125"/>
    </location>
</feature>
<reference evidence="2 3" key="1">
    <citation type="journal article" date="2013" name="Nat. Genet.">
        <title>The high-quality draft genome of peach (Prunus persica) identifies unique patterns of genetic diversity, domestication and genome evolution.</title>
        <authorList>
            <consortium name="International Peach Genome Initiative"/>
            <person name="Verde I."/>
            <person name="Abbott A.G."/>
            <person name="Scalabrin S."/>
            <person name="Jung S."/>
            <person name="Shu S."/>
            <person name="Marroni F."/>
            <person name="Zhebentyayeva T."/>
            <person name="Dettori M.T."/>
            <person name="Grimwood J."/>
            <person name="Cattonaro F."/>
            <person name="Zuccolo A."/>
            <person name="Rossini L."/>
            <person name="Jenkins J."/>
            <person name="Vendramin E."/>
            <person name="Meisel L.A."/>
            <person name="Decroocq V."/>
            <person name="Sosinski B."/>
            <person name="Prochnik S."/>
            <person name="Mitros T."/>
            <person name="Policriti A."/>
            <person name="Cipriani G."/>
            <person name="Dondini L."/>
            <person name="Ficklin S."/>
            <person name="Goodstein D.M."/>
            <person name="Xuan P."/>
            <person name="Del Fabbro C."/>
            <person name="Aramini V."/>
            <person name="Copetti D."/>
            <person name="Gonzalez S."/>
            <person name="Horner D.S."/>
            <person name="Falchi R."/>
            <person name="Lucas S."/>
            <person name="Mica E."/>
            <person name="Maldonado J."/>
            <person name="Lazzari B."/>
            <person name="Bielenberg D."/>
            <person name="Pirona R."/>
            <person name="Miculan M."/>
            <person name="Barakat A."/>
            <person name="Testolin R."/>
            <person name="Stella A."/>
            <person name="Tartarini S."/>
            <person name="Tonutti P."/>
            <person name="Arus P."/>
            <person name="Orellana A."/>
            <person name="Wells C."/>
            <person name="Main D."/>
            <person name="Vizzotto G."/>
            <person name="Silva H."/>
            <person name="Salamini F."/>
            <person name="Schmutz J."/>
            <person name="Morgante M."/>
            <person name="Rokhsar D.S."/>
        </authorList>
    </citation>
    <scope>NUCLEOTIDE SEQUENCE [LARGE SCALE GENOMIC DNA]</scope>
    <source>
        <strain evidence="3">cv. Nemared</strain>
    </source>
</reference>
<accession>A0A251P897</accession>